<reference evidence="3" key="1">
    <citation type="submission" date="2022-08" db="EMBL/GenBank/DDBJ databases">
        <authorList>
            <person name="Giroux E."/>
            <person name="Giroux E."/>
        </authorList>
    </citation>
    <scope>NUCLEOTIDE SEQUENCE</scope>
    <source>
        <strain evidence="3">H1091258</strain>
    </source>
</reference>
<dbReference type="CDD" id="cd01301">
    <property type="entry name" value="rDP_like"/>
    <property type="match status" value="1"/>
</dbReference>
<gene>
    <name evidence="3" type="ORF">CGXH109_LOCUS49030</name>
</gene>
<keyword evidence="2" id="KW-0482">Metalloprotease</keyword>
<dbReference type="InterPro" id="IPR032466">
    <property type="entry name" value="Metal_Hydrolase"/>
</dbReference>
<dbReference type="EC" id="3.4.13.19" evidence="2"/>
<organism evidence="3 4">
    <name type="scientific">Colletotrichum noveboracense</name>
    <dbReference type="NCBI Taxonomy" id="2664923"/>
    <lineage>
        <taxon>Eukaryota</taxon>
        <taxon>Fungi</taxon>
        <taxon>Dikarya</taxon>
        <taxon>Ascomycota</taxon>
        <taxon>Pezizomycotina</taxon>
        <taxon>Sordariomycetes</taxon>
        <taxon>Hypocreomycetidae</taxon>
        <taxon>Glomerellales</taxon>
        <taxon>Glomerellaceae</taxon>
        <taxon>Colletotrichum</taxon>
        <taxon>Colletotrichum gloeosporioides species complex</taxon>
    </lineage>
</organism>
<sequence>MADVPSQLDGHNDWPWNIRGWYSNDMRRTGFDLNSVSIGQTDIERLTRGRVGAQFWSAFVPCPRGPALTGQETHGESHLEAVKKTLQQIDLIHLMIQMYPKYFALAKNATEVLEVFSSGRIACVIGVEGLHQIGNSFSCLRLYRSLGVRYVTLTHNCSNLYADAATTPSVHSRGLSEEGEMMVREMNRIGLMIDLSHTSETVQGRVLGLSRAPVIFSHSSCYSLCPHLRNVSDNVLDSLKLNDGIIMICFLRELVSPINGGEPSLQDVIDHIIYAGERIGYDHVGIGSDFDGMLKGPDGLDEVSDYPQLVAGLVSRGVSLDNIKTVIGLNILRVMEKVDSVSRTMMLNKSHLPECDAVASSWTDEERGMMYQEGLRRSRR</sequence>
<evidence type="ECO:0000256" key="2">
    <source>
        <dbReference type="RuleBase" id="RU341113"/>
    </source>
</evidence>
<comment type="similarity">
    <text evidence="2">Belongs to the metallo-dependent hydrolases superfamily. Peptidase M19 family.</text>
</comment>
<dbReference type="AlphaFoldDB" id="A0A9W4RQI8"/>
<protein>
    <recommendedName>
        <fullName evidence="2">Dipeptidase</fullName>
        <ecNumber evidence="2">3.4.13.19</ecNumber>
    </recommendedName>
</protein>
<dbReference type="GO" id="GO:0046872">
    <property type="term" value="F:metal ion binding"/>
    <property type="evidence" value="ECO:0007669"/>
    <property type="project" value="UniProtKB-UniRule"/>
</dbReference>
<accession>A0A9W4RQI8</accession>
<keyword evidence="2" id="KW-0378">Hydrolase</keyword>
<keyword evidence="1 2" id="KW-0224">Dipeptidase</keyword>
<keyword evidence="2" id="KW-0479">Metal-binding</keyword>
<dbReference type="Gene3D" id="3.20.20.140">
    <property type="entry name" value="Metal-dependent hydrolases"/>
    <property type="match status" value="1"/>
</dbReference>
<dbReference type="PANTHER" id="PTHR10443">
    <property type="entry name" value="MICROSOMAL DIPEPTIDASE"/>
    <property type="match status" value="1"/>
</dbReference>
<dbReference type="EMBL" id="CAMGZC010000275">
    <property type="protein sequence ID" value="CAI0645819.1"/>
    <property type="molecule type" value="Genomic_DNA"/>
</dbReference>
<evidence type="ECO:0000256" key="1">
    <source>
        <dbReference type="ARBA" id="ARBA00022997"/>
    </source>
</evidence>
<evidence type="ECO:0000313" key="3">
    <source>
        <dbReference type="EMBL" id="CAI0645819.1"/>
    </source>
</evidence>
<comment type="cofactor">
    <cofactor evidence="2">
        <name>Zn(2+)</name>
        <dbReference type="ChEBI" id="CHEBI:29105"/>
    </cofactor>
</comment>
<comment type="caution">
    <text evidence="3">The sequence shown here is derived from an EMBL/GenBank/DDBJ whole genome shotgun (WGS) entry which is preliminary data.</text>
</comment>
<dbReference type="Pfam" id="PF01244">
    <property type="entry name" value="Peptidase_M19"/>
    <property type="match status" value="1"/>
</dbReference>
<keyword evidence="2" id="KW-0645">Protease</keyword>
<proteinExistence type="inferred from homology"/>
<dbReference type="Proteomes" id="UP001152533">
    <property type="component" value="Unassembled WGS sequence"/>
</dbReference>
<dbReference type="InterPro" id="IPR008257">
    <property type="entry name" value="Pept_M19"/>
</dbReference>
<evidence type="ECO:0000313" key="4">
    <source>
        <dbReference type="Proteomes" id="UP001152533"/>
    </source>
</evidence>
<dbReference type="GO" id="GO:0006508">
    <property type="term" value="P:proteolysis"/>
    <property type="evidence" value="ECO:0007669"/>
    <property type="project" value="UniProtKB-KW"/>
</dbReference>
<comment type="catalytic activity">
    <reaction evidence="2">
        <text>an L-aminoacyl-L-amino acid + H2O = 2 an L-alpha-amino acid</text>
        <dbReference type="Rhea" id="RHEA:48940"/>
        <dbReference type="ChEBI" id="CHEBI:15377"/>
        <dbReference type="ChEBI" id="CHEBI:59869"/>
        <dbReference type="ChEBI" id="CHEBI:77460"/>
        <dbReference type="EC" id="3.4.13.19"/>
    </reaction>
</comment>
<dbReference type="PANTHER" id="PTHR10443:SF12">
    <property type="entry name" value="DIPEPTIDASE"/>
    <property type="match status" value="1"/>
</dbReference>
<dbReference type="SUPFAM" id="SSF51556">
    <property type="entry name" value="Metallo-dependent hydrolases"/>
    <property type="match status" value="1"/>
</dbReference>
<dbReference type="GO" id="GO:0070573">
    <property type="term" value="F:metallodipeptidase activity"/>
    <property type="evidence" value="ECO:0007669"/>
    <property type="project" value="InterPro"/>
</dbReference>
<dbReference type="PROSITE" id="PS51365">
    <property type="entry name" value="RENAL_DIPEPTIDASE_2"/>
    <property type="match status" value="1"/>
</dbReference>
<keyword evidence="4" id="KW-1185">Reference proteome</keyword>
<name>A0A9W4RQI8_9PEZI</name>
<keyword evidence="2" id="KW-0862">Zinc</keyword>